<dbReference type="EMBL" id="CM037614">
    <property type="protein sequence ID" value="KAH8016147.1"/>
    <property type="molecule type" value="Genomic_DNA"/>
</dbReference>
<comment type="caution">
    <text evidence="1">The sequence shown here is derived from an EMBL/GenBank/DDBJ whole genome shotgun (WGS) entry which is preliminary data.</text>
</comment>
<protein>
    <submittedName>
        <fullName evidence="1">F-box only protein 16</fullName>
    </submittedName>
</protein>
<keyword evidence="2" id="KW-1185">Reference proteome</keyword>
<organism evidence="1 2">
    <name type="scientific">Sphaerodactylus townsendi</name>
    <dbReference type="NCBI Taxonomy" id="933632"/>
    <lineage>
        <taxon>Eukaryota</taxon>
        <taxon>Metazoa</taxon>
        <taxon>Chordata</taxon>
        <taxon>Craniata</taxon>
        <taxon>Vertebrata</taxon>
        <taxon>Euteleostomi</taxon>
        <taxon>Lepidosauria</taxon>
        <taxon>Squamata</taxon>
        <taxon>Bifurcata</taxon>
        <taxon>Gekkota</taxon>
        <taxon>Sphaerodactylidae</taxon>
        <taxon>Sphaerodactylus</taxon>
    </lineage>
</organism>
<sequence length="460" mass="52833">MAFAPPKNLEGPKMQTKMSAWTPLNHQLMNDKVFEERRALLGKWFDKWTDLQRRRVLMDLLERCSLPQLKFWVKQLHDRVPAEALDFTSKLPKVLSLYIFSFLDPRSLCRCAQVSWHWKYLTELDQLWMPKCLRFGWYINFSPTPFEQGIWKRHYIEMAKEFLVTRPMIVPKDNFVVADVQPVAKETPEAKQSLSSILQLGKKLEKEKRGLPPWRSSDKHPMDIIRFNYLDNYDPIEQARQARKKEGGLTQDLSLQTFQKKRKPSSGTYRLRKAKSLASIAAGLPSQLIGTLSVSLCSPSYRVENGAENLSECKEADLNRALQFNLFCFLVLQQPSAELPRMQTGRTQMSLSTDFDSHPKFPVRPSWATHQSNGYPVTKTTAKLLAQSAQWNAGIRPAPVQGPVPKLSKKGKMAFARARSSPTSPFFEKPTLGSSNHPAVFPIQTRRDALERRKPSQPNY</sequence>
<reference evidence="1" key="1">
    <citation type="submission" date="2021-08" db="EMBL/GenBank/DDBJ databases">
        <title>The first chromosome-level gecko genome reveals the dynamic sex chromosomes of Neotropical dwarf geckos (Sphaerodactylidae: Sphaerodactylus).</title>
        <authorList>
            <person name="Pinto B.J."/>
            <person name="Keating S.E."/>
            <person name="Gamble T."/>
        </authorList>
    </citation>
    <scope>NUCLEOTIDE SEQUENCE</scope>
    <source>
        <strain evidence="1">TG3544</strain>
    </source>
</reference>
<proteinExistence type="predicted"/>
<name>A0ACB8G993_9SAUR</name>
<gene>
    <name evidence="1" type="primary">FBXO16</name>
    <name evidence="1" type="ORF">K3G42_012666</name>
</gene>
<evidence type="ECO:0000313" key="2">
    <source>
        <dbReference type="Proteomes" id="UP000827872"/>
    </source>
</evidence>
<dbReference type="Proteomes" id="UP000827872">
    <property type="component" value="Linkage Group LG01"/>
</dbReference>
<evidence type="ECO:0000313" key="1">
    <source>
        <dbReference type="EMBL" id="KAH8016147.1"/>
    </source>
</evidence>
<accession>A0ACB8G993</accession>